<evidence type="ECO:0000313" key="2">
    <source>
        <dbReference type="Proteomes" id="UP001268819"/>
    </source>
</evidence>
<reference evidence="1 2" key="1">
    <citation type="submission" date="2023-07" db="EMBL/GenBank/DDBJ databases">
        <title>Sequencing the genomes of 1000 actinobacteria strains.</title>
        <authorList>
            <person name="Klenk H.-P."/>
        </authorList>
    </citation>
    <scope>NUCLEOTIDE SEQUENCE [LARGE SCALE GENOMIC DNA]</scope>
    <source>
        <strain evidence="1 2">DSM 43749</strain>
    </source>
</reference>
<keyword evidence="2" id="KW-1185">Reference proteome</keyword>
<sequence>MDVSPALLSDDGVFAAIAEVEASLRSLHVRRLRLLAEVLRRGLDADSYRRLVRADTREVKRWTAQVTLFLPSTSPPANHSHPCTP</sequence>
<gene>
    <name evidence="1" type="ORF">J2S66_004388</name>
</gene>
<dbReference type="Proteomes" id="UP001268819">
    <property type="component" value="Unassembled WGS sequence"/>
</dbReference>
<accession>A0ABU1Q0S9</accession>
<dbReference type="RefSeq" id="WP_310309086.1">
    <property type="nucleotide sequence ID" value="NZ_BAAAXB010000001.1"/>
</dbReference>
<organism evidence="1 2">
    <name type="scientific">Saccharothrix longispora</name>
    <dbReference type="NCBI Taxonomy" id="33920"/>
    <lineage>
        <taxon>Bacteria</taxon>
        <taxon>Bacillati</taxon>
        <taxon>Actinomycetota</taxon>
        <taxon>Actinomycetes</taxon>
        <taxon>Pseudonocardiales</taxon>
        <taxon>Pseudonocardiaceae</taxon>
        <taxon>Saccharothrix</taxon>
    </lineage>
</organism>
<evidence type="ECO:0000313" key="1">
    <source>
        <dbReference type="EMBL" id="MDR6596004.1"/>
    </source>
</evidence>
<proteinExistence type="predicted"/>
<name>A0ABU1Q0S9_9PSEU</name>
<protein>
    <submittedName>
        <fullName evidence="1">Sulfur transfer complex TusBCD TusB component (DsrH family)</fullName>
    </submittedName>
</protein>
<comment type="caution">
    <text evidence="1">The sequence shown here is derived from an EMBL/GenBank/DDBJ whole genome shotgun (WGS) entry which is preliminary data.</text>
</comment>
<dbReference type="EMBL" id="JAVDSG010000001">
    <property type="protein sequence ID" value="MDR6596004.1"/>
    <property type="molecule type" value="Genomic_DNA"/>
</dbReference>